<dbReference type="Gene3D" id="1.20.5.170">
    <property type="match status" value="1"/>
</dbReference>
<dbReference type="InterPro" id="IPR004827">
    <property type="entry name" value="bZIP"/>
</dbReference>
<comment type="caution">
    <text evidence="7">The sequence shown here is derived from an EMBL/GenBank/DDBJ whole genome shotgun (WGS) entry which is preliminary data.</text>
</comment>
<dbReference type="GO" id="GO:0000978">
    <property type="term" value="F:RNA polymerase II cis-regulatory region sequence-specific DNA binding"/>
    <property type="evidence" value="ECO:0007669"/>
    <property type="project" value="TreeGrafter"/>
</dbReference>
<organism evidence="7 8">
    <name type="scientific">Rhipicephalus sanguineus</name>
    <name type="common">Brown dog tick</name>
    <name type="synonym">Ixodes sanguineus</name>
    <dbReference type="NCBI Taxonomy" id="34632"/>
    <lineage>
        <taxon>Eukaryota</taxon>
        <taxon>Metazoa</taxon>
        <taxon>Ecdysozoa</taxon>
        <taxon>Arthropoda</taxon>
        <taxon>Chelicerata</taxon>
        <taxon>Arachnida</taxon>
        <taxon>Acari</taxon>
        <taxon>Parasitiformes</taxon>
        <taxon>Ixodida</taxon>
        <taxon>Ixodoidea</taxon>
        <taxon>Ixodidae</taxon>
        <taxon>Rhipicephalinae</taxon>
        <taxon>Rhipicephalus</taxon>
        <taxon>Rhipicephalus</taxon>
    </lineage>
</organism>
<evidence type="ECO:0000259" key="6">
    <source>
        <dbReference type="Pfam" id="PF07716"/>
    </source>
</evidence>
<evidence type="ECO:0000256" key="1">
    <source>
        <dbReference type="ARBA" id="ARBA00004123"/>
    </source>
</evidence>
<evidence type="ECO:0000256" key="5">
    <source>
        <dbReference type="ARBA" id="ARBA00023242"/>
    </source>
</evidence>
<dbReference type="GO" id="GO:0005634">
    <property type="term" value="C:nucleus"/>
    <property type="evidence" value="ECO:0007669"/>
    <property type="project" value="UniProtKB-SubCell"/>
</dbReference>
<keyword evidence="8" id="KW-1185">Reference proteome</keyword>
<accession>A0A9D4QCC6</accession>
<dbReference type="InterPro" id="IPR046347">
    <property type="entry name" value="bZIP_sf"/>
</dbReference>
<keyword evidence="2" id="KW-0805">Transcription regulation</keyword>
<gene>
    <name evidence="7" type="ORF">HPB52_023185</name>
</gene>
<evidence type="ECO:0000313" key="8">
    <source>
        <dbReference type="Proteomes" id="UP000821837"/>
    </source>
</evidence>
<comment type="subcellular location">
    <subcellularLocation>
        <location evidence="1">Nucleus</location>
    </subcellularLocation>
</comment>
<keyword evidence="3" id="KW-0238">DNA-binding</keyword>
<protein>
    <recommendedName>
        <fullName evidence="6">BZIP domain-containing protein</fullName>
    </recommendedName>
</protein>
<reference evidence="7" key="1">
    <citation type="journal article" date="2020" name="Cell">
        <title>Large-Scale Comparative Analyses of Tick Genomes Elucidate Their Genetic Diversity and Vector Capacities.</title>
        <authorList>
            <consortium name="Tick Genome and Microbiome Consortium (TIGMIC)"/>
            <person name="Jia N."/>
            <person name="Wang J."/>
            <person name="Shi W."/>
            <person name="Du L."/>
            <person name="Sun Y."/>
            <person name="Zhan W."/>
            <person name="Jiang J.F."/>
            <person name="Wang Q."/>
            <person name="Zhang B."/>
            <person name="Ji P."/>
            <person name="Bell-Sakyi L."/>
            <person name="Cui X.M."/>
            <person name="Yuan T.T."/>
            <person name="Jiang B.G."/>
            <person name="Yang W.F."/>
            <person name="Lam T.T."/>
            <person name="Chang Q.C."/>
            <person name="Ding S.J."/>
            <person name="Wang X.J."/>
            <person name="Zhu J.G."/>
            <person name="Ruan X.D."/>
            <person name="Zhao L."/>
            <person name="Wei J.T."/>
            <person name="Ye R.Z."/>
            <person name="Que T.C."/>
            <person name="Du C.H."/>
            <person name="Zhou Y.H."/>
            <person name="Cheng J.X."/>
            <person name="Dai P.F."/>
            <person name="Guo W.B."/>
            <person name="Han X.H."/>
            <person name="Huang E.J."/>
            <person name="Li L.F."/>
            <person name="Wei W."/>
            <person name="Gao Y.C."/>
            <person name="Liu J.Z."/>
            <person name="Shao H.Z."/>
            <person name="Wang X."/>
            <person name="Wang C.C."/>
            <person name="Yang T.C."/>
            <person name="Huo Q.B."/>
            <person name="Li W."/>
            <person name="Chen H.Y."/>
            <person name="Chen S.E."/>
            <person name="Zhou L.G."/>
            <person name="Ni X.B."/>
            <person name="Tian J.H."/>
            <person name="Sheng Y."/>
            <person name="Liu T."/>
            <person name="Pan Y.S."/>
            <person name="Xia L.Y."/>
            <person name="Li J."/>
            <person name="Zhao F."/>
            <person name="Cao W.C."/>
        </authorList>
    </citation>
    <scope>NUCLEOTIDE SEQUENCE</scope>
    <source>
        <strain evidence="7">Rsan-2018</strain>
    </source>
</reference>
<keyword evidence="4" id="KW-0804">Transcription</keyword>
<evidence type="ECO:0000256" key="3">
    <source>
        <dbReference type="ARBA" id="ARBA00023125"/>
    </source>
</evidence>
<feature type="domain" description="BZIP" evidence="6">
    <location>
        <begin position="2"/>
        <end position="32"/>
    </location>
</feature>
<dbReference type="Pfam" id="PF07716">
    <property type="entry name" value="bZIP_2"/>
    <property type="match status" value="1"/>
</dbReference>
<evidence type="ECO:0000256" key="4">
    <source>
        <dbReference type="ARBA" id="ARBA00023163"/>
    </source>
</evidence>
<dbReference type="AlphaFoldDB" id="A0A9D4QCC6"/>
<reference evidence="7" key="2">
    <citation type="submission" date="2021-09" db="EMBL/GenBank/DDBJ databases">
        <authorList>
            <person name="Jia N."/>
            <person name="Wang J."/>
            <person name="Shi W."/>
            <person name="Du L."/>
            <person name="Sun Y."/>
            <person name="Zhan W."/>
            <person name="Jiang J."/>
            <person name="Wang Q."/>
            <person name="Zhang B."/>
            <person name="Ji P."/>
            <person name="Sakyi L.B."/>
            <person name="Cui X."/>
            <person name="Yuan T."/>
            <person name="Jiang B."/>
            <person name="Yang W."/>
            <person name="Lam T.T.-Y."/>
            <person name="Chang Q."/>
            <person name="Ding S."/>
            <person name="Wang X."/>
            <person name="Zhu J."/>
            <person name="Ruan X."/>
            <person name="Zhao L."/>
            <person name="Wei J."/>
            <person name="Que T."/>
            <person name="Du C."/>
            <person name="Cheng J."/>
            <person name="Dai P."/>
            <person name="Han X."/>
            <person name="Huang E."/>
            <person name="Gao Y."/>
            <person name="Liu J."/>
            <person name="Shao H."/>
            <person name="Ye R."/>
            <person name="Li L."/>
            <person name="Wei W."/>
            <person name="Wang X."/>
            <person name="Wang C."/>
            <person name="Huo Q."/>
            <person name="Li W."/>
            <person name="Guo W."/>
            <person name="Chen H."/>
            <person name="Chen S."/>
            <person name="Zhou L."/>
            <person name="Zhou L."/>
            <person name="Ni X."/>
            <person name="Tian J."/>
            <person name="Zhou Y."/>
            <person name="Sheng Y."/>
            <person name="Liu T."/>
            <person name="Pan Y."/>
            <person name="Xia L."/>
            <person name="Li J."/>
            <person name="Zhao F."/>
            <person name="Cao W."/>
        </authorList>
    </citation>
    <scope>NUCLEOTIDE SEQUENCE</scope>
    <source>
        <strain evidence="7">Rsan-2018</strain>
        <tissue evidence="7">Larvae</tissue>
    </source>
</reference>
<dbReference type="GO" id="GO:0000981">
    <property type="term" value="F:DNA-binding transcription factor activity, RNA polymerase II-specific"/>
    <property type="evidence" value="ECO:0007669"/>
    <property type="project" value="TreeGrafter"/>
</dbReference>
<dbReference type="PANTHER" id="PTHR11988:SF56">
    <property type="entry name" value="TRANSCRIPTION FACTOR CES-2"/>
    <property type="match status" value="1"/>
</dbReference>
<name>A0A9D4QCC6_RHISA</name>
<dbReference type="PANTHER" id="PTHR11988">
    <property type="entry name" value="THYROTROPH EMBRYONIC FACTOR RELATED"/>
    <property type="match status" value="1"/>
</dbReference>
<keyword evidence="5" id="KW-0539">Nucleus</keyword>
<proteinExistence type="predicted"/>
<dbReference type="SUPFAM" id="SSF57959">
    <property type="entry name" value="Leucine zipper domain"/>
    <property type="match status" value="1"/>
</dbReference>
<dbReference type="EMBL" id="JABSTV010001247">
    <property type="protein sequence ID" value="KAH7973227.1"/>
    <property type="molecule type" value="Genomic_DNA"/>
</dbReference>
<dbReference type="Proteomes" id="UP000821837">
    <property type="component" value="Chromosome 11"/>
</dbReference>
<dbReference type="CDD" id="cd14695">
    <property type="entry name" value="bZIP_HLF"/>
    <property type="match status" value="1"/>
</dbReference>
<evidence type="ECO:0000256" key="2">
    <source>
        <dbReference type="ARBA" id="ARBA00023015"/>
    </source>
</evidence>
<sequence>MDSAYWERRRRNNEAAKRSRDARREDAMTLRAALAERENFRFVCELNAVYAVLQRLLPDDRLKAFNDGLRALNVELEGHLTDGQVAEDHISAAEYEYNAAATLSLLCHYMEELKALASGIPGSAATNDVVN</sequence>
<evidence type="ECO:0000313" key="7">
    <source>
        <dbReference type="EMBL" id="KAH7973227.1"/>
    </source>
</evidence>
<dbReference type="InterPro" id="IPR040223">
    <property type="entry name" value="PAR_bZIP"/>
</dbReference>